<dbReference type="OrthoDB" id="6194713at2"/>
<gene>
    <name evidence="3" type="ORF">EH243_12815</name>
</gene>
<dbReference type="Pfam" id="PF03797">
    <property type="entry name" value="Autotransporter"/>
    <property type="match status" value="1"/>
</dbReference>
<keyword evidence="1" id="KW-0732">Signal</keyword>
<dbReference type="InterPro" id="IPR005546">
    <property type="entry name" value="Autotransporte_beta"/>
</dbReference>
<evidence type="ECO:0000259" key="2">
    <source>
        <dbReference type="PROSITE" id="PS51208"/>
    </source>
</evidence>
<name>A0A430KPP5_9GAMM</name>
<dbReference type="SUPFAM" id="SSF103515">
    <property type="entry name" value="Autotransporter"/>
    <property type="match status" value="1"/>
</dbReference>
<feature type="domain" description="Autotransporter" evidence="2">
    <location>
        <begin position="564"/>
        <end position="847"/>
    </location>
</feature>
<comment type="caution">
    <text evidence="3">The sequence shown here is derived from an EMBL/GenBank/DDBJ whole genome shotgun (WGS) entry which is preliminary data.</text>
</comment>
<organism evidence="3 4">
    <name type="scientific">Amphritea opalescens</name>
    <dbReference type="NCBI Taxonomy" id="2490544"/>
    <lineage>
        <taxon>Bacteria</taxon>
        <taxon>Pseudomonadati</taxon>
        <taxon>Pseudomonadota</taxon>
        <taxon>Gammaproteobacteria</taxon>
        <taxon>Oceanospirillales</taxon>
        <taxon>Oceanospirillaceae</taxon>
        <taxon>Amphritea</taxon>
    </lineage>
</organism>
<dbReference type="NCBIfam" id="NF033657">
    <property type="entry name" value="choice_anch_F"/>
    <property type="match status" value="1"/>
</dbReference>
<dbReference type="AlphaFoldDB" id="A0A430KPP5"/>
<protein>
    <submittedName>
        <fullName evidence="3">Autotransporter outer membrane beta-barrel domain-containing protein</fullName>
    </submittedName>
</protein>
<feature type="signal peptide" evidence="1">
    <location>
        <begin position="1"/>
        <end position="34"/>
    </location>
</feature>
<feature type="chain" id="PRO_5019533704" evidence="1">
    <location>
        <begin position="35"/>
        <end position="847"/>
    </location>
</feature>
<proteinExistence type="predicted"/>
<dbReference type="EMBL" id="RQXW01000011">
    <property type="protein sequence ID" value="RTE65313.1"/>
    <property type="molecule type" value="Genomic_DNA"/>
</dbReference>
<dbReference type="PROSITE" id="PS51208">
    <property type="entry name" value="AUTOTRANSPORTER"/>
    <property type="match status" value="1"/>
</dbReference>
<evidence type="ECO:0000313" key="3">
    <source>
        <dbReference type="EMBL" id="RTE65313.1"/>
    </source>
</evidence>
<dbReference type="InterPro" id="IPR036709">
    <property type="entry name" value="Autotransporte_beta_dom_sf"/>
</dbReference>
<accession>A0A430KPP5</accession>
<keyword evidence="4" id="KW-1185">Reference proteome</keyword>
<evidence type="ECO:0000313" key="4">
    <source>
        <dbReference type="Proteomes" id="UP000283087"/>
    </source>
</evidence>
<dbReference type="Proteomes" id="UP000283087">
    <property type="component" value="Unassembled WGS sequence"/>
</dbReference>
<reference evidence="3 4" key="1">
    <citation type="submission" date="2018-11" db="EMBL/GenBank/DDBJ databases">
        <title>The draft genome sequence of Amphritea opalescens ANRC-JH13T.</title>
        <authorList>
            <person name="Fang Z."/>
            <person name="Zhang Y."/>
            <person name="Han X."/>
        </authorList>
    </citation>
    <scope>NUCLEOTIDE SEQUENCE [LARGE SCALE GENOMIC DNA]</scope>
    <source>
        <strain evidence="3 4">ANRC-JH13</strain>
    </source>
</reference>
<dbReference type="SMART" id="SM00869">
    <property type="entry name" value="Autotransporter"/>
    <property type="match status" value="1"/>
</dbReference>
<evidence type="ECO:0000256" key="1">
    <source>
        <dbReference type="SAM" id="SignalP"/>
    </source>
</evidence>
<dbReference type="Gene3D" id="2.40.128.130">
    <property type="entry name" value="Autotransporter beta-domain"/>
    <property type="match status" value="1"/>
</dbReference>
<sequence length="847" mass="89519">MDKLPWTTIVNKFSNNCFPISALALSLAASQVSAGEITSFVDDSGGGVLTVDATEGVVAPGVSIVTGQTNNDDFTSANHFSAKGVVNCLRASVPGGSCDDNPHSGKRTKLTLTGRSPLDLTFQTSNTGGTTEYFSYTKLSNDTGARLVGYQMLVGTGTGSDFVKAEALDPVLFDNTVDNSTEDKVTNWAPADASVAQDPLQRTFYSAGLFGKEAKDTNGDGTDDMLAVGFFSATERTGLEFTADGVATLNAGAATTFDPDTGTTSTFFDSIFGSDTAVVSFSQGTDGIYWDNDDNPDTDGVLMATYMDINGDGTMEWFTNRELTIDPVTNEVTFVEQDADLVDDGIDNDTIVSPNLVVDNDVQVILTDAQVEAILAQSKYEKDVLEDLGKVNLNFSLDVADYAGLDGGIFTLRIAPVFAPIVAAANTDLQFKIAASIDSSNIAYLGQYVPVAVPAVSAYSIQALSPSVTSVNQYDDLIDAIETSGNISQSLERVGYSFLGAYSESALALVRSQRSSINQRANAAASGAIIDNMAFSSDGEDIGAEGVEEVASRLATSNAGGLRHSGNGIGIFVDGTAGKGEYDSTTNSVGYDLEDYTLSAGVDFRLRNDVVLGVALGYGDSEADIDDNRGSLDTAAKGVMFYAAKQFQQKAYLNAMVGAYSLDYDSERKVIIGDTINETYKASTDGTQYVAGLSGGMNYDVGGWSMGPIASAYWVKTDVDGFTETGGDPIVAVSTDDFSVETTWVSLGGQASKQIKMSNGNFIPHAKLSIVKENSDSLDVSTAFGTMRAFDTPVDARDSEYADLELGFAYQINRGKASQTTVGFDYSGLFADTYDSSRVQLSVNVQF</sequence>